<comment type="subcellular location">
    <subcellularLocation>
        <location evidence="1">Cell membrane</location>
        <topology evidence="1">Multi-pass membrane protein</topology>
    </subcellularLocation>
</comment>
<evidence type="ECO:0000256" key="6">
    <source>
        <dbReference type="ARBA" id="ARBA00023136"/>
    </source>
</evidence>
<keyword evidence="4 7" id="KW-0812">Transmembrane</keyword>
<dbReference type="PANTHER" id="PTHR43141:SF4">
    <property type="entry name" value="CYTOCHROME BD2 SUBUNIT II"/>
    <property type="match status" value="1"/>
</dbReference>
<sequence>MILAYACAVLLWLSMITYATLGGADFGGGFWDLFSHGSDQDDKRQLIVHAVGPVWEANNVWLIYLVVGLFTAFPAVAALLATALFIPFTLILIGVVLRGASFAFRTQFFGAATVREIWGRAFGIASIITPFLLGACAAAVASGQIRLQHGQPPVALWSVWLSPFALTTGAIAVALCATIAPIYLTVEAERADRKDLAETFRKRAFIGGTLLAVLGLLGLFLAPSQAPLLWHGMLDHALWAVGVTMLLGIATIAALFFRRYKLARLLVGVVTGAFLGTWGLSQLPYIIPPI</sequence>
<dbReference type="GO" id="GO:0019646">
    <property type="term" value="P:aerobic electron transport chain"/>
    <property type="evidence" value="ECO:0007669"/>
    <property type="project" value="TreeGrafter"/>
</dbReference>
<comment type="similarity">
    <text evidence="2">Belongs to the cytochrome ubiquinol oxidase subunit 2 family.</text>
</comment>
<dbReference type="Proteomes" id="UP000287188">
    <property type="component" value="Unassembled WGS sequence"/>
</dbReference>
<keyword evidence="9" id="KW-1185">Reference proteome</keyword>
<keyword evidence="3" id="KW-1003">Cell membrane</keyword>
<evidence type="ECO:0000313" key="8">
    <source>
        <dbReference type="EMBL" id="GCE22531.1"/>
    </source>
</evidence>
<evidence type="ECO:0000256" key="7">
    <source>
        <dbReference type="SAM" id="Phobius"/>
    </source>
</evidence>
<evidence type="ECO:0000256" key="5">
    <source>
        <dbReference type="ARBA" id="ARBA00022989"/>
    </source>
</evidence>
<feature type="transmembrane region" description="Helical" evidence="7">
    <location>
        <begin position="236"/>
        <end position="258"/>
    </location>
</feature>
<comment type="caution">
    <text evidence="8">The sequence shown here is derived from an EMBL/GenBank/DDBJ whole genome shotgun (WGS) entry which is preliminary data.</text>
</comment>
<name>A0A402ATT9_9CHLR</name>
<feature type="transmembrane region" description="Helical" evidence="7">
    <location>
        <begin position="63"/>
        <end position="96"/>
    </location>
</feature>
<evidence type="ECO:0000256" key="3">
    <source>
        <dbReference type="ARBA" id="ARBA00022475"/>
    </source>
</evidence>
<dbReference type="PANTHER" id="PTHR43141">
    <property type="entry name" value="CYTOCHROME BD2 SUBUNIT II"/>
    <property type="match status" value="1"/>
</dbReference>
<feature type="transmembrane region" description="Helical" evidence="7">
    <location>
        <begin position="160"/>
        <end position="184"/>
    </location>
</feature>
<dbReference type="RefSeq" id="WP_126555470.1">
    <property type="nucleotide sequence ID" value="NZ_BIFS01000002.1"/>
</dbReference>
<evidence type="ECO:0000256" key="2">
    <source>
        <dbReference type="ARBA" id="ARBA00007543"/>
    </source>
</evidence>
<gene>
    <name evidence="8" type="ORF">KDK_63310</name>
</gene>
<dbReference type="GO" id="GO:0070069">
    <property type="term" value="C:cytochrome complex"/>
    <property type="evidence" value="ECO:0007669"/>
    <property type="project" value="TreeGrafter"/>
</dbReference>
<dbReference type="InterPro" id="IPR003317">
    <property type="entry name" value="Cyt-d_oxidase_su2"/>
</dbReference>
<feature type="transmembrane region" description="Helical" evidence="7">
    <location>
        <begin position="265"/>
        <end position="287"/>
    </location>
</feature>
<dbReference type="OrthoDB" id="9776710at2"/>
<protein>
    <submittedName>
        <fullName evidence="8">Cytochrome D ubiquinol oxidase subunit II</fullName>
    </submittedName>
</protein>
<dbReference type="AlphaFoldDB" id="A0A402ATT9"/>
<feature type="transmembrane region" description="Helical" evidence="7">
    <location>
        <begin position="117"/>
        <end position="140"/>
    </location>
</feature>
<organism evidence="8 9">
    <name type="scientific">Dictyobacter kobayashii</name>
    <dbReference type="NCBI Taxonomy" id="2014872"/>
    <lineage>
        <taxon>Bacteria</taxon>
        <taxon>Bacillati</taxon>
        <taxon>Chloroflexota</taxon>
        <taxon>Ktedonobacteria</taxon>
        <taxon>Ktedonobacterales</taxon>
        <taxon>Dictyobacteraceae</taxon>
        <taxon>Dictyobacter</taxon>
    </lineage>
</organism>
<evidence type="ECO:0000313" key="9">
    <source>
        <dbReference type="Proteomes" id="UP000287188"/>
    </source>
</evidence>
<dbReference type="EMBL" id="BIFS01000002">
    <property type="protein sequence ID" value="GCE22531.1"/>
    <property type="molecule type" value="Genomic_DNA"/>
</dbReference>
<dbReference type="Pfam" id="PF02322">
    <property type="entry name" value="Cyt_bd_oxida_II"/>
    <property type="match status" value="1"/>
</dbReference>
<keyword evidence="6 7" id="KW-0472">Membrane</keyword>
<dbReference type="GO" id="GO:0005886">
    <property type="term" value="C:plasma membrane"/>
    <property type="evidence" value="ECO:0007669"/>
    <property type="project" value="UniProtKB-SubCell"/>
</dbReference>
<dbReference type="GO" id="GO:0009055">
    <property type="term" value="F:electron transfer activity"/>
    <property type="evidence" value="ECO:0007669"/>
    <property type="project" value="TreeGrafter"/>
</dbReference>
<evidence type="ECO:0000256" key="4">
    <source>
        <dbReference type="ARBA" id="ARBA00022692"/>
    </source>
</evidence>
<proteinExistence type="inferred from homology"/>
<feature type="transmembrane region" description="Helical" evidence="7">
    <location>
        <begin position="204"/>
        <end position="224"/>
    </location>
</feature>
<reference evidence="9" key="1">
    <citation type="submission" date="2018-12" db="EMBL/GenBank/DDBJ databases">
        <title>Tengunoibacter tsumagoiensis gen. nov., sp. nov., Dictyobacter kobayashii sp. nov., D. alpinus sp. nov., and D. joshuensis sp. nov. and description of Dictyobacteraceae fam. nov. within the order Ktedonobacterales isolated from Tengu-no-mugimeshi.</title>
        <authorList>
            <person name="Wang C.M."/>
            <person name="Zheng Y."/>
            <person name="Sakai Y."/>
            <person name="Toyoda A."/>
            <person name="Minakuchi Y."/>
            <person name="Abe K."/>
            <person name="Yokota A."/>
            <person name="Yabe S."/>
        </authorList>
    </citation>
    <scope>NUCLEOTIDE SEQUENCE [LARGE SCALE GENOMIC DNA]</scope>
    <source>
        <strain evidence="9">Uno11</strain>
    </source>
</reference>
<keyword evidence="5 7" id="KW-1133">Transmembrane helix</keyword>
<evidence type="ECO:0000256" key="1">
    <source>
        <dbReference type="ARBA" id="ARBA00004651"/>
    </source>
</evidence>
<dbReference type="GO" id="GO:0016682">
    <property type="term" value="F:oxidoreductase activity, acting on diphenols and related substances as donors, oxygen as acceptor"/>
    <property type="evidence" value="ECO:0007669"/>
    <property type="project" value="TreeGrafter"/>
</dbReference>
<accession>A0A402ATT9</accession>